<keyword evidence="1" id="KW-0862">Zinc</keyword>
<gene>
    <name evidence="3" type="ORF">O181_005270</name>
</gene>
<evidence type="ECO:0000313" key="3">
    <source>
        <dbReference type="EMBL" id="MBW0465555.1"/>
    </source>
</evidence>
<dbReference type="GO" id="GO:0008270">
    <property type="term" value="F:zinc ion binding"/>
    <property type="evidence" value="ECO:0007669"/>
    <property type="project" value="UniProtKB-KW"/>
</dbReference>
<dbReference type="InterPro" id="IPR013087">
    <property type="entry name" value="Znf_C2H2_type"/>
</dbReference>
<organism evidence="3 4">
    <name type="scientific">Austropuccinia psidii MF-1</name>
    <dbReference type="NCBI Taxonomy" id="1389203"/>
    <lineage>
        <taxon>Eukaryota</taxon>
        <taxon>Fungi</taxon>
        <taxon>Dikarya</taxon>
        <taxon>Basidiomycota</taxon>
        <taxon>Pucciniomycotina</taxon>
        <taxon>Pucciniomycetes</taxon>
        <taxon>Pucciniales</taxon>
        <taxon>Sphaerophragmiaceae</taxon>
        <taxon>Austropuccinia</taxon>
    </lineage>
</organism>
<dbReference type="AlphaFoldDB" id="A0A9Q3BIM9"/>
<dbReference type="SMART" id="SM00355">
    <property type="entry name" value="ZnF_C2H2"/>
    <property type="match status" value="2"/>
</dbReference>
<dbReference type="Gene3D" id="3.30.160.60">
    <property type="entry name" value="Classic Zinc Finger"/>
    <property type="match status" value="1"/>
</dbReference>
<sequence>MSEEKYLGFESLDSETRYFMRDFLAAPPESFTYNLPNDLFDRSFTNIESVVKVLDCRTTSTVTQEGARPTLTRLRQDESNFNHPQNLCGLRDMSSSGSYPLFLSQSMSMNNLSSPSQSSASSLVPTTFPQLFEDPFLTQPIAEWFGFAQVNPLSWDFSLNTTANESIDVDKQYRENDRRASENFLAYDFNDPAPHNWVQLGALPDVAGPSSMGSYDSLPQSYENLINFESSYQGSFQKQKESLEVGSSNSATLLEGTGLPAQAEFSPFVSSMTWHWDTPILETIGFNKFEGMIFSTDSTSVSNRQAPGVTLYDNTETFQTAHVTFLDTSGCTNPQTNLGENKTSHLIPLERKRKTEDGDVDSGSLALAASSATKKKVGKSDKLVEQRKRRRKDEFNEPVTYTCAICNTGKIIKRKANFERHLLTHLPKCQRTRYKCRVAGCPKEYYYYHDIQKHEKTHPELFK</sequence>
<feature type="domain" description="C2H2-type" evidence="2">
    <location>
        <begin position="434"/>
        <end position="458"/>
    </location>
</feature>
<dbReference type="PROSITE" id="PS50157">
    <property type="entry name" value="ZINC_FINGER_C2H2_2"/>
    <property type="match status" value="1"/>
</dbReference>
<keyword evidence="1" id="KW-0479">Metal-binding</keyword>
<proteinExistence type="predicted"/>
<protein>
    <recommendedName>
        <fullName evidence="2">C2H2-type domain-containing protein</fullName>
    </recommendedName>
</protein>
<evidence type="ECO:0000259" key="2">
    <source>
        <dbReference type="PROSITE" id="PS50157"/>
    </source>
</evidence>
<dbReference type="PROSITE" id="PS00028">
    <property type="entry name" value="ZINC_FINGER_C2H2_1"/>
    <property type="match status" value="1"/>
</dbReference>
<keyword evidence="1" id="KW-0863">Zinc-finger</keyword>
<accession>A0A9Q3BIM9</accession>
<comment type="caution">
    <text evidence="3">The sequence shown here is derived from an EMBL/GenBank/DDBJ whole genome shotgun (WGS) entry which is preliminary data.</text>
</comment>
<evidence type="ECO:0000256" key="1">
    <source>
        <dbReference type="PROSITE-ProRule" id="PRU00042"/>
    </source>
</evidence>
<dbReference type="Proteomes" id="UP000765509">
    <property type="component" value="Unassembled WGS sequence"/>
</dbReference>
<dbReference type="OrthoDB" id="654211at2759"/>
<evidence type="ECO:0000313" key="4">
    <source>
        <dbReference type="Proteomes" id="UP000765509"/>
    </source>
</evidence>
<reference evidence="3" key="1">
    <citation type="submission" date="2021-03" db="EMBL/GenBank/DDBJ databases">
        <title>Draft genome sequence of rust myrtle Austropuccinia psidii MF-1, a brazilian biotype.</title>
        <authorList>
            <person name="Quecine M.C."/>
            <person name="Pachon D.M.R."/>
            <person name="Bonatelli M.L."/>
            <person name="Correr F.H."/>
            <person name="Franceschini L.M."/>
            <person name="Leite T.F."/>
            <person name="Margarido G.R.A."/>
            <person name="Almeida C.A."/>
            <person name="Ferrarezi J.A."/>
            <person name="Labate C.A."/>
        </authorList>
    </citation>
    <scope>NUCLEOTIDE SEQUENCE</scope>
    <source>
        <strain evidence="3">MF-1</strain>
    </source>
</reference>
<dbReference type="EMBL" id="AVOT02001073">
    <property type="protein sequence ID" value="MBW0465555.1"/>
    <property type="molecule type" value="Genomic_DNA"/>
</dbReference>
<keyword evidence="4" id="KW-1185">Reference proteome</keyword>
<name>A0A9Q3BIM9_9BASI</name>